<dbReference type="SUPFAM" id="SSF103637">
    <property type="entry name" value="CCHHC domain"/>
    <property type="match status" value="1"/>
</dbReference>
<evidence type="ECO:0000256" key="4">
    <source>
        <dbReference type="ARBA" id="ARBA00022833"/>
    </source>
</evidence>
<proteinExistence type="predicted"/>
<evidence type="ECO:0000256" key="1">
    <source>
        <dbReference type="ARBA" id="ARBA00004123"/>
    </source>
</evidence>
<dbReference type="InterPro" id="IPR036060">
    <property type="entry name" value="Znf_C2H2C_sf"/>
</dbReference>
<name>A0A3M7PHX2_BRAPC</name>
<sequence>MQNTNGSDGAKDEDKIVCIAIKQKQNQTSRKKNKRVMQCSFQGCDGQGNINPKFKRHLLVKYCTHARRLALELPGLNQTQSCSNEITTNVASNEFESSLKFNNFEFGDLDKDLSISKDNIRRAFFHGMKLFEIQKRFKTMLTIDEHERILENNLNERNKAFIKINKIEKEKKELTEILEQLKEFILKCKNLIETKT</sequence>
<evidence type="ECO:0000256" key="2">
    <source>
        <dbReference type="ARBA" id="ARBA00022723"/>
    </source>
</evidence>
<keyword evidence="7" id="KW-0539">Nucleus</keyword>
<dbReference type="InterPro" id="IPR002515">
    <property type="entry name" value="Znf_C2H2C"/>
</dbReference>
<keyword evidence="6" id="KW-0804">Transcription</keyword>
<dbReference type="GO" id="GO:0006355">
    <property type="term" value="P:regulation of DNA-templated transcription"/>
    <property type="evidence" value="ECO:0007669"/>
    <property type="project" value="InterPro"/>
</dbReference>
<dbReference type="PROSITE" id="PS51802">
    <property type="entry name" value="ZF_CCHHC"/>
    <property type="match status" value="1"/>
</dbReference>
<reference evidence="9 10" key="1">
    <citation type="journal article" date="2018" name="Sci. Rep.">
        <title>Genomic signatures of local adaptation to the degree of environmental predictability in rotifers.</title>
        <authorList>
            <person name="Franch-Gras L."/>
            <person name="Hahn C."/>
            <person name="Garcia-Roger E.M."/>
            <person name="Carmona M.J."/>
            <person name="Serra M."/>
            <person name="Gomez A."/>
        </authorList>
    </citation>
    <scope>NUCLEOTIDE SEQUENCE [LARGE SCALE GENOMIC DNA]</scope>
    <source>
        <strain evidence="9">HYR1</strain>
    </source>
</reference>
<dbReference type="GO" id="GO:0008270">
    <property type="term" value="F:zinc ion binding"/>
    <property type="evidence" value="ECO:0007669"/>
    <property type="project" value="UniProtKB-KW"/>
</dbReference>
<keyword evidence="4" id="KW-0862">Zinc</keyword>
<keyword evidence="5" id="KW-0805">Transcription regulation</keyword>
<dbReference type="EMBL" id="REGN01010888">
    <property type="protein sequence ID" value="RMZ98257.1"/>
    <property type="molecule type" value="Genomic_DNA"/>
</dbReference>
<dbReference type="AlphaFoldDB" id="A0A3M7PHX2"/>
<dbReference type="GO" id="GO:0005634">
    <property type="term" value="C:nucleus"/>
    <property type="evidence" value="ECO:0007669"/>
    <property type="project" value="UniProtKB-SubCell"/>
</dbReference>
<evidence type="ECO:0000256" key="6">
    <source>
        <dbReference type="ARBA" id="ARBA00023163"/>
    </source>
</evidence>
<keyword evidence="8" id="KW-0175">Coiled coil</keyword>
<evidence type="ECO:0000313" key="10">
    <source>
        <dbReference type="Proteomes" id="UP000276133"/>
    </source>
</evidence>
<accession>A0A3M7PHX2</accession>
<keyword evidence="3" id="KW-0863">Zinc-finger</keyword>
<evidence type="ECO:0000256" key="8">
    <source>
        <dbReference type="SAM" id="Coils"/>
    </source>
</evidence>
<evidence type="ECO:0000256" key="7">
    <source>
        <dbReference type="ARBA" id="ARBA00023242"/>
    </source>
</evidence>
<keyword evidence="2" id="KW-0479">Metal-binding</keyword>
<gene>
    <name evidence="9" type="ORF">BpHYR1_009396</name>
</gene>
<organism evidence="9 10">
    <name type="scientific">Brachionus plicatilis</name>
    <name type="common">Marine rotifer</name>
    <name type="synonym">Brachionus muelleri</name>
    <dbReference type="NCBI Taxonomy" id="10195"/>
    <lineage>
        <taxon>Eukaryota</taxon>
        <taxon>Metazoa</taxon>
        <taxon>Spiralia</taxon>
        <taxon>Gnathifera</taxon>
        <taxon>Rotifera</taxon>
        <taxon>Eurotatoria</taxon>
        <taxon>Monogononta</taxon>
        <taxon>Pseudotrocha</taxon>
        <taxon>Ploima</taxon>
        <taxon>Brachionidae</taxon>
        <taxon>Brachionus</taxon>
    </lineage>
</organism>
<evidence type="ECO:0000313" key="9">
    <source>
        <dbReference type="EMBL" id="RMZ98257.1"/>
    </source>
</evidence>
<evidence type="ECO:0000256" key="5">
    <source>
        <dbReference type="ARBA" id="ARBA00023015"/>
    </source>
</evidence>
<comment type="subcellular location">
    <subcellularLocation>
        <location evidence="1">Nucleus</location>
    </subcellularLocation>
</comment>
<comment type="caution">
    <text evidence="9">The sequence shown here is derived from an EMBL/GenBank/DDBJ whole genome shotgun (WGS) entry which is preliminary data.</text>
</comment>
<feature type="coiled-coil region" evidence="8">
    <location>
        <begin position="150"/>
        <end position="187"/>
    </location>
</feature>
<evidence type="ECO:0000256" key="3">
    <source>
        <dbReference type="ARBA" id="ARBA00022771"/>
    </source>
</evidence>
<protein>
    <submittedName>
        <fullName evidence="9">Uncharacterized protein</fullName>
    </submittedName>
</protein>
<dbReference type="Proteomes" id="UP000276133">
    <property type="component" value="Unassembled WGS sequence"/>
</dbReference>
<keyword evidence="10" id="KW-1185">Reference proteome</keyword>